<dbReference type="InterPro" id="IPR012349">
    <property type="entry name" value="Split_barrel_FMN-bd"/>
</dbReference>
<dbReference type="NCBIfam" id="TIGR00026">
    <property type="entry name" value="hi_GC_TIGR00026"/>
    <property type="match status" value="1"/>
</dbReference>
<sequence>MLFGDEHVRRYEETNGEVGHDWEKGAPILILTTKGRKSGEDRKFALIYQEHQGDHVIVASKGGAPVHPGWYLNLQTNPEVRVQVKADKFTARARTAEGAERAELWSKMAAVWPDYDEYKKKTDREIPVVVLERV</sequence>
<comment type="caution">
    <text evidence="3">The sequence shown here is derived from an EMBL/GenBank/DDBJ whole genome shotgun (WGS) entry which is preliminary data.</text>
</comment>
<evidence type="ECO:0000313" key="3">
    <source>
        <dbReference type="EMBL" id="TDD75060.1"/>
    </source>
</evidence>
<dbReference type="PANTHER" id="PTHR39428">
    <property type="entry name" value="F420H(2)-DEPENDENT QUINONE REDUCTASE RV1261C"/>
    <property type="match status" value="1"/>
</dbReference>
<name>A0A4R5ASW8_9ACTN</name>
<organism evidence="3 4">
    <name type="scientific">Actinomadura rubrisoli</name>
    <dbReference type="NCBI Taxonomy" id="2530368"/>
    <lineage>
        <taxon>Bacteria</taxon>
        <taxon>Bacillati</taxon>
        <taxon>Actinomycetota</taxon>
        <taxon>Actinomycetes</taxon>
        <taxon>Streptosporangiales</taxon>
        <taxon>Thermomonosporaceae</taxon>
        <taxon>Actinomadura</taxon>
    </lineage>
</organism>
<evidence type="ECO:0000256" key="2">
    <source>
        <dbReference type="ARBA" id="ARBA00049106"/>
    </source>
</evidence>
<keyword evidence="4" id="KW-1185">Reference proteome</keyword>
<evidence type="ECO:0000313" key="4">
    <source>
        <dbReference type="Proteomes" id="UP000294513"/>
    </source>
</evidence>
<dbReference type="RefSeq" id="WP_131899874.1">
    <property type="nucleotide sequence ID" value="NZ_SMKU01000228.1"/>
</dbReference>
<comment type="similarity">
    <text evidence="1">Belongs to the F420H(2)-dependent quinone reductase family.</text>
</comment>
<dbReference type="Proteomes" id="UP000294513">
    <property type="component" value="Unassembled WGS sequence"/>
</dbReference>
<dbReference type="Gene3D" id="2.30.110.10">
    <property type="entry name" value="Electron Transport, Fmn-binding Protein, Chain A"/>
    <property type="match status" value="1"/>
</dbReference>
<dbReference type="GO" id="GO:0005886">
    <property type="term" value="C:plasma membrane"/>
    <property type="evidence" value="ECO:0007669"/>
    <property type="project" value="TreeGrafter"/>
</dbReference>
<evidence type="ECO:0000256" key="1">
    <source>
        <dbReference type="ARBA" id="ARBA00008710"/>
    </source>
</evidence>
<reference evidence="3 4" key="1">
    <citation type="submission" date="2019-03" db="EMBL/GenBank/DDBJ databases">
        <title>Draft genome sequences of novel Actinobacteria.</title>
        <authorList>
            <person name="Sahin N."/>
            <person name="Ay H."/>
            <person name="Saygin H."/>
        </authorList>
    </citation>
    <scope>NUCLEOTIDE SEQUENCE [LARGE SCALE GENOMIC DNA]</scope>
    <source>
        <strain evidence="3 4">H3C3</strain>
    </source>
</reference>
<comment type="catalytic activity">
    <reaction evidence="2">
        <text>oxidized coenzyme F420-(gamma-L-Glu)(n) + a quinol + H(+) = reduced coenzyme F420-(gamma-L-Glu)(n) + a quinone</text>
        <dbReference type="Rhea" id="RHEA:39663"/>
        <dbReference type="Rhea" id="RHEA-COMP:12939"/>
        <dbReference type="Rhea" id="RHEA-COMP:14378"/>
        <dbReference type="ChEBI" id="CHEBI:15378"/>
        <dbReference type="ChEBI" id="CHEBI:24646"/>
        <dbReference type="ChEBI" id="CHEBI:132124"/>
        <dbReference type="ChEBI" id="CHEBI:133980"/>
        <dbReference type="ChEBI" id="CHEBI:139511"/>
    </reaction>
</comment>
<dbReference type="Pfam" id="PF04075">
    <property type="entry name" value="F420H2_quin_red"/>
    <property type="match status" value="1"/>
</dbReference>
<dbReference type="PANTHER" id="PTHR39428:SF1">
    <property type="entry name" value="F420H(2)-DEPENDENT QUINONE REDUCTASE RV1261C"/>
    <property type="match status" value="1"/>
</dbReference>
<gene>
    <name evidence="3" type="ORF">E1298_31880</name>
</gene>
<dbReference type="GO" id="GO:0070967">
    <property type="term" value="F:coenzyme F420 binding"/>
    <property type="evidence" value="ECO:0007669"/>
    <property type="project" value="TreeGrafter"/>
</dbReference>
<accession>A0A4R5ASW8</accession>
<protein>
    <submittedName>
        <fullName evidence="3">Nitroreductase family deazaflavin-dependent oxidoreductase</fullName>
    </submittedName>
</protein>
<dbReference type="EMBL" id="SMKU01000228">
    <property type="protein sequence ID" value="TDD75060.1"/>
    <property type="molecule type" value="Genomic_DNA"/>
</dbReference>
<dbReference type="GO" id="GO:0016491">
    <property type="term" value="F:oxidoreductase activity"/>
    <property type="evidence" value="ECO:0007669"/>
    <property type="project" value="InterPro"/>
</dbReference>
<proteinExistence type="inferred from homology"/>
<dbReference type="InterPro" id="IPR004378">
    <property type="entry name" value="F420H2_quin_Rdtase"/>
</dbReference>
<dbReference type="AlphaFoldDB" id="A0A4R5ASW8"/>
<dbReference type="OrthoDB" id="8225825at2"/>